<organism evidence="1 2">
    <name type="scientific">Artomyces pyxidatus</name>
    <dbReference type="NCBI Taxonomy" id="48021"/>
    <lineage>
        <taxon>Eukaryota</taxon>
        <taxon>Fungi</taxon>
        <taxon>Dikarya</taxon>
        <taxon>Basidiomycota</taxon>
        <taxon>Agaricomycotina</taxon>
        <taxon>Agaricomycetes</taxon>
        <taxon>Russulales</taxon>
        <taxon>Auriscalpiaceae</taxon>
        <taxon>Artomyces</taxon>
    </lineage>
</organism>
<reference evidence="1" key="1">
    <citation type="submission" date="2021-03" db="EMBL/GenBank/DDBJ databases">
        <authorList>
            <consortium name="DOE Joint Genome Institute"/>
            <person name="Ahrendt S."/>
            <person name="Looney B.P."/>
            <person name="Miyauchi S."/>
            <person name="Morin E."/>
            <person name="Drula E."/>
            <person name="Courty P.E."/>
            <person name="Chicoki N."/>
            <person name="Fauchery L."/>
            <person name="Kohler A."/>
            <person name="Kuo A."/>
            <person name="Labutti K."/>
            <person name="Pangilinan J."/>
            <person name="Lipzen A."/>
            <person name="Riley R."/>
            <person name="Andreopoulos W."/>
            <person name="He G."/>
            <person name="Johnson J."/>
            <person name="Barry K.W."/>
            <person name="Grigoriev I.V."/>
            <person name="Nagy L."/>
            <person name="Hibbett D."/>
            <person name="Henrissat B."/>
            <person name="Matheny P.B."/>
            <person name="Labbe J."/>
            <person name="Martin F."/>
        </authorList>
    </citation>
    <scope>NUCLEOTIDE SEQUENCE</scope>
    <source>
        <strain evidence="1">HHB10654</strain>
    </source>
</reference>
<dbReference type="Proteomes" id="UP000814140">
    <property type="component" value="Unassembled WGS sequence"/>
</dbReference>
<proteinExistence type="predicted"/>
<sequence>MQLADQREALRANRQWVVPFEGPVDYVPRGDNLADYVYLNAAGYEQKAPSWNHFSEEEPAQIEKAERLYAQLLSLNHEITTSDDLPTEFRDPLFRKKLLSVIAGTDDIEEAWNAYNILSLIPRDEQLPPHILKIPHEYLHRLVRLFSAARRTRVLFIRLISILQLLHRSGGRVRIWQWNLLLDSAGKNWRGRRVEDFRLALGVYRDMIRGDFPGASIFNDEGEDETLEDALGEMDHGGPRPDIYTLSTLLANAARTREPSVVRHAGELLVRSGLPQSIVTQTVHLGYYTMRNELAGVRATLHKMRQQGLEFDNVAFNATMWAFAYNDRLDIACTMYRIVRHRVAPEEDEEGVTSVINWLYEKETITIPADIFPDETTYHIMIQCLAYRGDLFGCLEVFQDMLGSPAIAGGEHAAFLPTMTVFRAIFLGFFRHGSADGRSELVARRSLSIDSQRPHSWTLENLDLIFARFLELPLEQPPAATVVRWILVAFAKTSDNDARKLREVFDRLDDRFGVQRWSGPLAAMRQKIYRETGGRNNIPPR</sequence>
<comment type="caution">
    <text evidence="1">The sequence shown here is derived from an EMBL/GenBank/DDBJ whole genome shotgun (WGS) entry which is preliminary data.</text>
</comment>
<reference evidence="1" key="2">
    <citation type="journal article" date="2022" name="New Phytol.">
        <title>Evolutionary transition to the ectomycorrhizal habit in the genomes of a hyperdiverse lineage of mushroom-forming fungi.</title>
        <authorList>
            <person name="Looney B."/>
            <person name="Miyauchi S."/>
            <person name="Morin E."/>
            <person name="Drula E."/>
            <person name="Courty P.E."/>
            <person name="Kohler A."/>
            <person name="Kuo A."/>
            <person name="LaButti K."/>
            <person name="Pangilinan J."/>
            <person name="Lipzen A."/>
            <person name="Riley R."/>
            <person name="Andreopoulos W."/>
            <person name="He G."/>
            <person name="Johnson J."/>
            <person name="Nolan M."/>
            <person name="Tritt A."/>
            <person name="Barry K.W."/>
            <person name="Grigoriev I.V."/>
            <person name="Nagy L.G."/>
            <person name="Hibbett D."/>
            <person name="Henrissat B."/>
            <person name="Matheny P.B."/>
            <person name="Labbe J."/>
            <person name="Martin F.M."/>
        </authorList>
    </citation>
    <scope>NUCLEOTIDE SEQUENCE</scope>
    <source>
        <strain evidence="1">HHB10654</strain>
    </source>
</reference>
<name>A0ACB8TLB6_9AGAM</name>
<accession>A0ACB8TLB6</accession>
<gene>
    <name evidence="1" type="ORF">BV25DRAFT_1818198</name>
</gene>
<protein>
    <submittedName>
        <fullName evidence="1">Uncharacterized protein</fullName>
    </submittedName>
</protein>
<evidence type="ECO:0000313" key="1">
    <source>
        <dbReference type="EMBL" id="KAI0069210.1"/>
    </source>
</evidence>
<dbReference type="EMBL" id="MU277187">
    <property type="protein sequence ID" value="KAI0069210.1"/>
    <property type="molecule type" value="Genomic_DNA"/>
</dbReference>
<evidence type="ECO:0000313" key="2">
    <source>
        <dbReference type="Proteomes" id="UP000814140"/>
    </source>
</evidence>
<keyword evidence="2" id="KW-1185">Reference proteome</keyword>